<dbReference type="PANTHER" id="PTHR35585">
    <property type="entry name" value="HHE DOMAIN PROTEIN (AFU_ORTHOLOGUE AFUA_4G00730)"/>
    <property type="match status" value="1"/>
</dbReference>
<dbReference type="Proteomes" id="UP000184501">
    <property type="component" value="Unassembled WGS sequence"/>
</dbReference>
<dbReference type="CDD" id="cd12108">
    <property type="entry name" value="Hr-like"/>
    <property type="match status" value="1"/>
</dbReference>
<dbReference type="RefSeq" id="WP_073480889.1">
    <property type="nucleotide sequence ID" value="NZ_FQVN01000002.1"/>
</dbReference>
<proteinExistence type="predicted"/>
<accession>A0A1M4ZE52</accession>
<reference evidence="2 3" key="1">
    <citation type="submission" date="2016-11" db="EMBL/GenBank/DDBJ databases">
        <authorList>
            <person name="Jaros S."/>
            <person name="Januszkiewicz K."/>
            <person name="Wedrychowicz H."/>
        </authorList>
    </citation>
    <scope>NUCLEOTIDE SEQUENCE [LARGE SCALE GENOMIC DNA]</scope>
    <source>
        <strain evidence="2 3">DSM 44523</strain>
    </source>
</reference>
<dbReference type="Pfam" id="PF01814">
    <property type="entry name" value="Hemerythrin"/>
    <property type="match status" value="1"/>
</dbReference>
<name>A0A1M4ZE52_STRHI</name>
<evidence type="ECO:0000313" key="3">
    <source>
        <dbReference type="Proteomes" id="UP000184501"/>
    </source>
</evidence>
<evidence type="ECO:0000313" key="2">
    <source>
        <dbReference type="EMBL" id="SHF16235.1"/>
    </source>
</evidence>
<dbReference type="EMBL" id="FQVN01000002">
    <property type="protein sequence ID" value="SHF16235.1"/>
    <property type="molecule type" value="Genomic_DNA"/>
</dbReference>
<dbReference type="STRING" id="2017.SAMN05444320_102703"/>
<sequence length="191" mass="21368">MVEQSDEAPAQDVVDLLVEQHALIRDLFAEATGADGRDRRPAFERLVRLLAIHETAEEEVVHPLARRALDGGDGVVEDRLAEEREAKEMLGRLDEMDPESPEFAPLLNQLRDAVLAHAQYEERYEFRYLRQQSTPDQLRRLVTAVRAAEAVAPTHPHPGNESATGNLLAGPVLALFDRMKDAVQQSSRDES</sequence>
<protein>
    <submittedName>
        <fullName evidence="2">Hemerythrin HHE cation binding domain-containing protein</fullName>
    </submittedName>
</protein>
<dbReference type="InterPro" id="IPR012312">
    <property type="entry name" value="Hemerythrin-like"/>
</dbReference>
<feature type="domain" description="Hemerythrin-like" evidence="1">
    <location>
        <begin position="13"/>
        <end position="127"/>
    </location>
</feature>
<dbReference type="OrthoDB" id="3212362at2"/>
<keyword evidence="3" id="KW-1185">Reference proteome</keyword>
<organism evidence="2 3">
    <name type="scientific">Streptoalloteichus hindustanus</name>
    <dbReference type="NCBI Taxonomy" id="2017"/>
    <lineage>
        <taxon>Bacteria</taxon>
        <taxon>Bacillati</taxon>
        <taxon>Actinomycetota</taxon>
        <taxon>Actinomycetes</taxon>
        <taxon>Pseudonocardiales</taxon>
        <taxon>Pseudonocardiaceae</taxon>
        <taxon>Streptoalloteichus</taxon>
    </lineage>
</organism>
<gene>
    <name evidence="2" type="ORF">SAMN05444320_102703</name>
</gene>
<dbReference type="AlphaFoldDB" id="A0A1M4ZE52"/>
<dbReference type="Gene3D" id="1.20.120.520">
    <property type="entry name" value="nmb1532 protein domain like"/>
    <property type="match status" value="1"/>
</dbReference>
<dbReference type="PANTHER" id="PTHR35585:SF1">
    <property type="entry name" value="HHE DOMAIN PROTEIN (AFU_ORTHOLOGUE AFUA_4G00730)"/>
    <property type="match status" value="1"/>
</dbReference>
<evidence type="ECO:0000259" key="1">
    <source>
        <dbReference type="Pfam" id="PF01814"/>
    </source>
</evidence>